<evidence type="ECO:0000256" key="2">
    <source>
        <dbReference type="SAM" id="Phobius"/>
    </source>
</evidence>
<dbReference type="GO" id="GO:0015221">
    <property type="term" value="F:lipopolysaccharide transmembrane transporter activity"/>
    <property type="evidence" value="ECO:0007669"/>
    <property type="project" value="InterPro"/>
</dbReference>
<feature type="region of interest" description="Disordered" evidence="1">
    <location>
        <begin position="1"/>
        <end position="25"/>
    </location>
</feature>
<dbReference type="RefSeq" id="WP_099475165.1">
    <property type="nucleotide sequence ID" value="NZ_CP041025.1"/>
</dbReference>
<evidence type="ECO:0000313" key="3">
    <source>
        <dbReference type="EMBL" id="PHZ83272.1"/>
    </source>
</evidence>
<gene>
    <name evidence="3" type="primary">lptC</name>
    <name evidence="3" type="ORF">CRD36_17015</name>
</gene>
<dbReference type="OrthoDB" id="8479949at2"/>
<dbReference type="GO" id="GO:0005886">
    <property type="term" value="C:plasma membrane"/>
    <property type="evidence" value="ECO:0007669"/>
    <property type="project" value="InterPro"/>
</dbReference>
<protein>
    <submittedName>
        <fullName evidence="3">LPS export ABC transporter periplasmic protein LptC</fullName>
    </submittedName>
</protein>
<feature type="transmembrane region" description="Helical" evidence="2">
    <location>
        <begin position="39"/>
        <end position="62"/>
    </location>
</feature>
<dbReference type="Gene3D" id="2.60.450.10">
    <property type="entry name" value="Lipopolysaccharide (LPS) transport protein A like domain"/>
    <property type="match status" value="1"/>
</dbReference>
<comment type="caution">
    <text evidence="3">The sequence shown here is derived from an EMBL/GenBank/DDBJ whole genome shotgun (WGS) entry which is preliminary data.</text>
</comment>
<dbReference type="EMBL" id="PDEM01000033">
    <property type="protein sequence ID" value="PHZ83272.1"/>
    <property type="molecule type" value="Genomic_DNA"/>
</dbReference>
<organism evidence="3 4">
    <name type="scientific">Paremcibacter congregatus</name>
    <dbReference type="NCBI Taxonomy" id="2043170"/>
    <lineage>
        <taxon>Bacteria</taxon>
        <taxon>Pseudomonadati</taxon>
        <taxon>Pseudomonadota</taxon>
        <taxon>Alphaproteobacteria</taxon>
        <taxon>Emcibacterales</taxon>
        <taxon>Emcibacteraceae</taxon>
        <taxon>Paremcibacter</taxon>
    </lineage>
</organism>
<dbReference type="Pfam" id="PF06835">
    <property type="entry name" value="LptC"/>
    <property type="match status" value="1"/>
</dbReference>
<keyword evidence="2" id="KW-0472">Membrane</keyword>
<dbReference type="NCBIfam" id="TIGR04409">
    <property type="entry name" value="LptC_YrbK"/>
    <property type="match status" value="1"/>
</dbReference>
<name>A0A2G4YLT5_9PROT</name>
<accession>A0A2G4YLT5</accession>
<evidence type="ECO:0000256" key="1">
    <source>
        <dbReference type="SAM" id="MobiDB-lite"/>
    </source>
</evidence>
<evidence type="ECO:0000313" key="4">
    <source>
        <dbReference type="Proteomes" id="UP000229730"/>
    </source>
</evidence>
<dbReference type="InterPro" id="IPR010664">
    <property type="entry name" value="LipoPS_assembly_LptC-rel"/>
</dbReference>
<proteinExistence type="predicted"/>
<keyword evidence="2" id="KW-1133">Transmembrane helix</keyword>
<dbReference type="InterPro" id="IPR026265">
    <property type="entry name" value="LptC"/>
</dbReference>
<dbReference type="InParanoid" id="A0A2G4YLT5"/>
<reference evidence="3 4" key="1">
    <citation type="submission" date="2017-10" db="EMBL/GenBank/DDBJ databases">
        <title>Frigbacter circumglobatus gen. nov. sp. nov., isolated from sediment cultured in situ.</title>
        <authorList>
            <person name="Zhao Z."/>
        </authorList>
    </citation>
    <scope>NUCLEOTIDE SEQUENCE [LARGE SCALE GENOMIC DNA]</scope>
    <source>
        <strain evidence="3 4">ZYL</strain>
    </source>
</reference>
<keyword evidence="2" id="KW-0812">Transmembrane</keyword>
<dbReference type="Proteomes" id="UP000229730">
    <property type="component" value="Unassembled WGS sequence"/>
</dbReference>
<sequence>MTVDNRYETSPGMPDPLRSLQPTAPVSYRQNQREINRIYWLKIIVPSLAAVALVTLVLWPVLNSAEGSFTLAMDRLEERDENAKLVKPRYVGIDNNNHPVNISAETAFRKSNDDKDYYLKNLLANMQMKDGTGIEINATSGMFDSKAQEIVLDGAVDIHTNNDFSIKTNQATFLINEKIVTGNSGVSGASPFGDFSAEKFHIDVDQEIIRLKGNVLHHYNPDKFTETISPAGSPDKQQ</sequence>
<keyword evidence="4" id="KW-1185">Reference proteome</keyword>
<dbReference type="AlphaFoldDB" id="A0A2G4YLT5"/>